<evidence type="ECO:0000313" key="4">
    <source>
        <dbReference type="Proteomes" id="UP000596427"/>
    </source>
</evidence>
<evidence type="ECO:0000256" key="2">
    <source>
        <dbReference type="SAM" id="MobiDB-lite"/>
    </source>
</evidence>
<gene>
    <name evidence="3" type="ORF">EZH22_14015</name>
</gene>
<evidence type="ECO:0000313" key="3">
    <source>
        <dbReference type="EMBL" id="QRG09268.1"/>
    </source>
</evidence>
<dbReference type="SUPFAM" id="SSF55729">
    <property type="entry name" value="Acyl-CoA N-acyltransferases (Nat)"/>
    <property type="match status" value="1"/>
</dbReference>
<accession>A0A974PT28</accession>
<proteinExistence type="predicted"/>
<protein>
    <recommendedName>
        <fullName evidence="5">N-acetyltransferase domain-containing protein</fullName>
    </recommendedName>
</protein>
<dbReference type="Gene3D" id="3.40.630.30">
    <property type="match status" value="1"/>
</dbReference>
<feature type="compositionally biased region" description="Pro residues" evidence="2">
    <location>
        <begin position="346"/>
        <end position="355"/>
    </location>
</feature>
<dbReference type="KEGG" id="xdi:EZH22_14015"/>
<reference evidence="3 4" key="1">
    <citation type="submission" date="2020-10" db="EMBL/GenBank/DDBJ databases">
        <title>Degradation of 1,4-Dioxane by Xanthobacter sp. YN2, via a Novel Group-2 Soluble Di-Iron Monooxygenase.</title>
        <authorList>
            <person name="Ma F."/>
            <person name="Wang Y."/>
            <person name="Yang J."/>
            <person name="Guo H."/>
            <person name="Su D."/>
            <person name="Yu L."/>
        </authorList>
    </citation>
    <scope>NUCLEOTIDE SEQUENCE [LARGE SCALE GENOMIC DNA]</scope>
    <source>
        <strain evidence="3 4">YN2</strain>
    </source>
</reference>
<evidence type="ECO:0008006" key="5">
    <source>
        <dbReference type="Google" id="ProtNLM"/>
    </source>
</evidence>
<keyword evidence="4" id="KW-1185">Reference proteome</keyword>
<dbReference type="Proteomes" id="UP000596427">
    <property type="component" value="Chromosome"/>
</dbReference>
<feature type="region of interest" description="Disordered" evidence="2">
    <location>
        <begin position="340"/>
        <end position="370"/>
    </location>
</feature>
<organism evidence="3 4">
    <name type="scientific">Xanthobacter dioxanivorans</name>
    <dbReference type="NCBI Taxonomy" id="2528964"/>
    <lineage>
        <taxon>Bacteria</taxon>
        <taxon>Pseudomonadati</taxon>
        <taxon>Pseudomonadota</taxon>
        <taxon>Alphaproteobacteria</taxon>
        <taxon>Hyphomicrobiales</taxon>
        <taxon>Xanthobacteraceae</taxon>
        <taxon>Xanthobacter</taxon>
    </lineage>
</organism>
<name>A0A974PT28_9HYPH</name>
<dbReference type="EMBL" id="CP063362">
    <property type="protein sequence ID" value="QRG09268.1"/>
    <property type="molecule type" value="Genomic_DNA"/>
</dbReference>
<evidence type="ECO:0000256" key="1">
    <source>
        <dbReference type="SAM" id="Coils"/>
    </source>
</evidence>
<sequence>MRDAGNVVASEGQIDATNLVPTVEGEMAHRTALQQSIDALVSGRPVDVSDTITPDLLRAYGERLDPVLEARGKARAAEESAFALEREGARLPSSMERLSELQLNEIRSTARTLEQEASDAFASLRGEADSLAARRAAFDERAPARDALRAEVEGLRTDLTAAEQRLAETRAPNDPDTQARLSAIEADLAAEGLPTARRVELEVERATITETLTATAPADARAIASLSGEAKGLRTALARKEKALARAEQTDARARAKLDKADADLPRRITAHEQRAAGRREAVTTEMRRTVARLAQDGYGVRLSREEAEQIAGQILGAGDDGADAVLRSVTEHLVDRALEQRRTQPAPPPGPGRPDPVAAQRARVGHWTDQTRKRIQGLAREVGYEMPREEAAIVAAAVARARTDDEALAILDELLLRPRTITETLPGTLAANRLQPAQSRLTGAALAVREDVYRQLIAAGEPEGRAAAGAAIWAARYDTRARRLGLSPEQAFDLYRKEGVDIRAAEAPEVLGPDSLPQSWLDRLKAAGVSTEVKAPPPAAAARGESRGPVHVDAGAKEWTLYHGTEATTDFERFDPENGTNPHTPPDERGLFLAPSPGMAATYASGTGATEGAGPRIFKVKVDPGRFKVLDLPEMIRSDPEFIDLLHAANSDRQGRGAEGSWIPANQLDAHSRQRLADQIAQADTQTEAARAARAVIPDATDADIAAMVERSRRVMRSSGALSAAVRYGQQHGYDTIVVRGLMEHDGADQVVVLRPDRVFSAYSGEKLYQRRSDAPKVSTEVLRGQLKEQFPSVEFWLGERDGGNVLVLDKIAIPAQQRGAGVGTQFMRRLLEVADQNGQTVALTPSGDFGGSKSALERWYRSLGFVPNKGRKADHSISEAMYRPPGGRFFQENGGPPRGAITMADNRAVIELFQGRDASTFMHESSHLWLSEMVRDAEVSPAVKADLDVTLRWLGVDDAAKIGRAEQEKWAQGFEQYLRDGKAPSSALARAFEQFKEWLTSIYRAVSDLGDPIPDDIRGVMDRMLAVPEQEVAPAASPSRAAPVRPEQLAALAPELMPAKVLAARSSEETEAAVLHDLDKLRATRDLQIPVGERLDETGARVADMRSVDELMDEADARLAAAAEIRACAMPMPEVTL</sequence>
<dbReference type="RefSeq" id="WP_203196189.1">
    <property type="nucleotide sequence ID" value="NZ_CP063362.1"/>
</dbReference>
<dbReference type="InterPro" id="IPR016181">
    <property type="entry name" value="Acyl_CoA_acyltransferase"/>
</dbReference>
<feature type="coiled-coil region" evidence="1">
    <location>
        <begin position="230"/>
        <end position="264"/>
    </location>
</feature>
<keyword evidence="1" id="KW-0175">Coiled coil</keyword>
<dbReference type="AlphaFoldDB" id="A0A974PT28"/>